<evidence type="ECO:0000256" key="3">
    <source>
        <dbReference type="ARBA" id="ARBA00022691"/>
    </source>
</evidence>
<dbReference type="InterPro" id="IPR031303">
    <property type="entry name" value="C5_meth_CS"/>
</dbReference>
<keyword evidence="4" id="KW-0680">Restriction system</keyword>
<dbReference type="OrthoDB" id="9813719at2"/>
<reference evidence="8 9" key="1">
    <citation type="submission" date="2019-08" db="EMBL/GenBank/DDBJ databases">
        <title>Bradymonadales sp. TMQ4.</title>
        <authorList>
            <person name="Liang Q."/>
        </authorList>
    </citation>
    <scope>NUCLEOTIDE SEQUENCE [LARGE SCALE GENOMIC DNA]</scope>
    <source>
        <strain evidence="8 9">TMQ4</strain>
    </source>
</reference>
<dbReference type="EMBL" id="VOSM01000001">
    <property type="protein sequence ID" value="TXD39286.1"/>
    <property type="molecule type" value="Genomic_DNA"/>
</dbReference>
<dbReference type="RefSeq" id="WP_146979715.1">
    <property type="nucleotide sequence ID" value="NZ_VOSM01000001.1"/>
</dbReference>
<dbReference type="GO" id="GO:0032259">
    <property type="term" value="P:methylation"/>
    <property type="evidence" value="ECO:0007669"/>
    <property type="project" value="UniProtKB-KW"/>
</dbReference>
<dbReference type="PROSITE" id="PS00094">
    <property type="entry name" value="C5_MTASE_1"/>
    <property type="match status" value="1"/>
</dbReference>
<dbReference type="GO" id="GO:0009307">
    <property type="term" value="P:DNA restriction-modification system"/>
    <property type="evidence" value="ECO:0007669"/>
    <property type="project" value="UniProtKB-KW"/>
</dbReference>
<dbReference type="InterPro" id="IPR001525">
    <property type="entry name" value="C5_MeTfrase"/>
</dbReference>
<proteinExistence type="inferred from homology"/>
<gene>
    <name evidence="8" type="primary">dcm</name>
    <name evidence="8" type="ORF">FRC98_02485</name>
</gene>
<dbReference type="GO" id="GO:0003886">
    <property type="term" value="F:DNA (cytosine-5-)-methyltransferase activity"/>
    <property type="evidence" value="ECO:0007669"/>
    <property type="project" value="UniProtKB-EC"/>
</dbReference>
<keyword evidence="3 5" id="KW-0949">S-adenosyl-L-methionine</keyword>
<keyword evidence="1 5" id="KW-0489">Methyltransferase</keyword>
<organism evidence="8 9">
    <name type="scientific">Lujinxingia vulgaris</name>
    <dbReference type="NCBI Taxonomy" id="2600176"/>
    <lineage>
        <taxon>Bacteria</taxon>
        <taxon>Deltaproteobacteria</taxon>
        <taxon>Bradymonadales</taxon>
        <taxon>Lujinxingiaceae</taxon>
        <taxon>Lujinxingia</taxon>
    </lineage>
</organism>
<comment type="similarity">
    <text evidence="5 6">Belongs to the class I-like SAM-binding methyltransferase superfamily. C5-methyltransferase family.</text>
</comment>
<feature type="active site" evidence="5">
    <location>
        <position position="82"/>
    </location>
</feature>
<dbReference type="PROSITE" id="PS00095">
    <property type="entry name" value="C5_MTASE_2"/>
    <property type="match status" value="1"/>
</dbReference>
<evidence type="ECO:0000313" key="9">
    <source>
        <dbReference type="Proteomes" id="UP000321412"/>
    </source>
</evidence>
<dbReference type="CDD" id="cd00315">
    <property type="entry name" value="Cyt_C5_DNA_methylase"/>
    <property type="match status" value="1"/>
</dbReference>
<comment type="caution">
    <text evidence="8">The sequence shown here is derived from an EMBL/GenBank/DDBJ whole genome shotgun (WGS) entry which is preliminary data.</text>
</comment>
<evidence type="ECO:0000256" key="1">
    <source>
        <dbReference type="ARBA" id="ARBA00022603"/>
    </source>
</evidence>
<dbReference type="NCBIfam" id="TIGR00675">
    <property type="entry name" value="dcm"/>
    <property type="match status" value="1"/>
</dbReference>
<dbReference type="PANTHER" id="PTHR46098">
    <property type="entry name" value="TRNA (CYTOSINE(38)-C(5))-METHYLTRANSFERASE"/>
    <property type="match status" value="1"/>
</dbReference>
<dbReference type="EC" id="2.1.1.37" evidence="7"/>
<dbReference type="Proteomes" id="UP000321412">
    <property type="component" value="Unassembled WGS sequence"/>
</dbReference>
<dbReference type="PROSITE" id="PS51679">
    <property type="entry name" value="SAM_MT_C5"/>
    <property type="match status" value="1"/>
</dbReference>
<evidence type="ECO:0000256" key="4">
    <source>
        <dbReference type="ARBA" id="ARBA00022747"/>
    </source>
</evidence>
<accession>A0A5C6XBK3</accession>
<dbReference type="SUPFAM" id="SSF53335">
    <property type="entry name" value="S-adenosyl-L-methionine-dependent methyltransferases"/>
    <property type="match status" value="1"/>
</dbReference>
<dbReference type="AlphaFoldDB" id="A0A5C6XBK3"/>
<evidence type="ECO:0000256" key="7">
    <source>
        <dbReference type="RuleBase" id="RU000417"/>
    </source>
</evidence>
<dbReference type="Gene3D" id="3.90.120.30">
    <property type="match status" value="1"/>
</dbReference>
<dbReference type="Gene3D" id="3.40.50.150">
    <property type="entry name" value="Vaccinia Virus protein VP39"/>
    <property type="match status" value="1"/>
</dbReference>
<evidence type="ECO:0000313" key="8">
    <source>
        <dbReference type="EMBL" id="TXD39286.1"/>
    </source>
</evidence>
<dbReference type="InterPro" id="IPR018117">
    <property type="entry name" value="C5_DNA_meth_AS"/>
</dbReference>
<evidence type="ECO:0000256" key="5">
    <source>
        <dbReference type="PROSITE-ProRule" id="PRU01016"/>
    </source>
</evidence>
<comment type="catalytic activity">
    <reaction evidence="7">
        <text>a 2'-deoxycytidine in DNA + S-adenosyl-L-methionine = a 5-methyl-2'-deoxycytidine in DNA + S-adenosyl-L-homocysteine + H(+)</text>
        <dbReference type="Rhea" id="RHEA:13681"/>
        <dbReference type="Rhea" id="RHEA-COMP:11369"/>
        <dbReference type="Rhea" id="RHEA-COMP:11370"/>
        <dbReference type="ChEBI" id="CHEBI:15378"/>
        <dbReference type="ChEBI" id="CHEBI:57856"/>
        <dbReference type="ChEBI" id="CHEBI:59789"/>
        <dbReference type="ChEBI" id="CHEBI:85452"/>
        <dbReference type="ChEBI" id="CHEBI:85454"/>
        <dbReference type="EC" id="2.1.1.37"/>
    </reaction>
</comment>
<evidence type="ECO:0000256" key="2">
    <source>
        <dbReference type="ARBA" id="ARBA00022679"/>
    </source>
</evidence>
<dbReference type="InterPro" id="IPR029063">
    <property type="entry name" value="SAM-dependent_MTases_sf"/>
</dbReference>
<evidence type="ECO:0000256" key="6">
    <source>
        <dbReference type="RuleBase" id="RU000416"/>
    </source>
</evidence>
<protein>
    <recommendedName>
        <fullName evidence="7">Cytosine-specific methyltransferase</fullName>
        <ecNumber evidence="7">2.1.1.37</ecNumber>
    </recommendedName>
</protein>
<keyword evidence="2 5" id="KW-0808">Transferase</keyword>
<dbReference type="PANTHER" id="PTHR46098:SF1">
    <property type="entry name" value="TRNA (CYTOSINE(38)-C(5))-METHYLTRANSFERASE"/>
    <property type="match status" value="1"/>
</dbReference>
<sequence>MNAFKDKNFRFIDLFAGIGGIRIAFERQGGRCVMTSEIDKWARETYRAYFNDPDGHVFNEDITSIEPDDVPDHDVLTGGFPCQPFSLAGVAKKNSLGRAHGFDDPNKGNLFFYIQRILKEKKPRAFLLENVKNLRSHDKGRTWKVIQALLSEAGYVFTDQTIDAARVVPQHRERIFIVGFNREHFDLPEYLDWSGFWDEVEQGLVIEKTRLRKRYSKSVDETIVEWPLVKYILEPHENVPEKYTLTPNLWRYLREYKAKHQALGNGFGCSVFTGEERYTRTISARYYKDGSEVLINQGEKKRPRRLTPYESAQLQGFPEDFLRMFNREDDGYFQPVSDTQAYKQFGNSVCVPVVTAIAKTMDRYLREPELLKQLPHAAPPEEQLQLDGIPSLMAQIGR</sequence>
<dbReference type="PRINTS" id="PR00105">
    <property type="entry name" value="C5METTRFRASE"/>
</dbReference>
<name>A0A5C6XBK3_9DELT</name>
<dbReference type="Pfam" id="PF00145">
    <property type="entry name" value="DNA_methylase"/>
    <property type="match status" value="1"/>
</dbReference>
<keyword evidence="9" id="KW-1185">Reference proteome</keyword>
<dbReference type="InterPro" id="IPR050750">
    <property type="entry name" value="C5-MTase"/>
</dbReference>